<dbReference type="AlphaFoldDB" id="A0A023AYT9"/>
<dbReference type="GO" id="GO:0000723">
    <property type="term" value="P:telomere maintenance"/>
    <property type="evidence" value="ECO:0007669"/>
    <property type="project" value="TreeGrafter"/>
</dbReference>
<evidence type="ECO:0000256" key="15">
    <source>
        <dbReference type="ARBA" id="ARBA00023254"/>
    </source>
</evidence>
<evidence type="ECO:0000256" key="9">
    <source>
        <dbReference type="ARBA" id="ARBA00022763"/>
    </source>
</evidence>
<dbReference type="InterPro" id="IPR004843">
    <property type="entry name" value="Calcineurin-like_PHP"/>
</dbReference>
<evidence type="ECO:0000256" key="12">
    <source>
        <dbReference type="ARBA" id="ARBA00023204"/>
    </source>
</evidence>
<evidence type="ECO:0000256" key="18">
    <source>
        <dbReference type="SAM" id="MobiDB-lite"/>
    </source>
</evidence>
<feature type="domain" description="Mre11 DNA-binding" evidence="19">
    <location>
        <begin position="307"/>
        <end position="507"/>
    </location>
</feature>
<organism evidence="20 21">
    <name type="scientific">Gregarina niphandrodes</name>
    <name type="common">Septate eugregarine</name>
    <dbReference type="NCBI Taxonomy" id="110365"/>
    <lineage>
        <taxon>Eukaryota</taxon>
        <taxon>Sar</taxon>
        <taxon>Alveolata</taxon>
        <taxon>Apicomplexa</taxon>
        <taxon>Conoidasida</taxon>
        <taxon>Gregarinasina</taxon>
        <taxon>Eugregarinorida</taxon>
        <taxon>Gregarinidae</taxon>
        <taxon>Gregarina</taxon>
    </lineage>
</organism>
<keyword evidence="10 16" id="KW-0378">Hydrolase</keyword>
<keyword evidence="15 16" id="KW-0469">Meiosis</keyword>
<feature type="compositionally biased region" description="Acidic residues" evidence="18">
    <location>
        <begin position="462"/>
        <end position="479"/>
    </location>
</feature>
<accession>A0A023AYT9</accession>
<keyword evidence="12 16" id="KW-0234">DNA repair</keyword>
<evidence type="ECO:0000256" key="5">
    <source>
        <dbReference type="ARBA" id="ARBA00022454"/>
    </source>
</evidence>
<dbReference type="InterPro" id="IPR007281">
    <property type="entry name" value="Mre11_DNA-bd"/>
</dbReference>
<dbReference type="GO" id="GO:0097552">
    <property type="term" value="P:mitochondrial double-strand break repair via homologous recombination"/>
    <property type="evidence" value="ECO:0007669"/>
    <property type="project" value="TreeGrafter"/>
</dbReference>
<evidence type="ECO:0000256" key="11">
    <source>
        <dbReference type="ARBA" id="ARBA00022839"/>
    </source>
</evidence>
<keyword evidence="5" id="KW-0158">Chromosome</keyword>
<evidence type="ECO:0000256" key="7">
    <source>
        <dbReference type="ARBA" id="ARBA00022723"/>
    </source>
</evidence>
<evidence type="ECO:0000259" key="19">
    <source>
        <dbReference type="SMART" id="SM01347"/>
    </source>
</evidence>
<evidence type="ECO:0000256" key="17">
    <source>
        <dbReference type="PIRSR" id="PIRSR000882-1"/>
    </source>
</evidence>
<keyword evidence="7" id="KW-0479">Metal-binding</keyword>
<keyword evidence="6 16" id="KW-0540">Nuclease</keyword>
<dbReference type="PANTHER" id="PTHR10139">
    <property type="entry name" value="DOUBLE-STRAND BREAK REPAIR PROTEIN MRE11"/>
    <property type="match status" value="1"/>
</dbReference>
<dbReference type="GO" id="GO:0000014">
    <property type="term" value="F:single-stranded DNA endodeoxyribonuclease activity"/>
    <property type="evidence" value="ECO:0007669"/>
    <property type="project" value="TreeGrafter"/>
</dbReference>
<gene>
    <name evidence="20" type="ORF">GNI_157620</name>
</gene>
<keyword evidence="8 16" id="KW-0255">Endonuclease</keyword>
<evidence type="ECO:0000256" key="3">
    <source>
        <dbReference type="ARBA" id="ARBA00004286"/>
    </source>
</evidence>
<dbReference type="InterPro" id="IPR038487">
    <property type="entry name" value="Mre11_capping_dom"/>
</dbReference>
<sequence length="570" mass="64700">MSVFRILVFTDSHLGYKERDEIRSNDSFAAFEESLIHASRAHVDFALHAGDMFDIQKPSQYTLHRTLRILSHYCLGEREHEFRVIRLFPEAIPGADEPPANVRQGSRSQRIYNFERSAQVKIKLPLFMIHGNHDPPLSQEGGAEVVAAVDVLEAANLVNDIGKIDDLDNVIVRPVILEKGDTRIALYGIGYIGDERMNRLFTLKKITFQPVSDENCFNILLIHQNRYKGQTQGGGVPAKRCVHEEMLPSFFDIVIWGHEHDCEIEPKESLAGHYYISQPGSAVYTSMRRGEATVKKNGILEVFERKFRFHSFPLLTPRAFVLRQVGIASRDDLWQRLTVEAELALKETHVFNSDRKICWDRSIAILNSELELEPSSVVASDNNDNGDPGSELEQQIRSLNDNSLPLIRLRVELPTDYNTDTFSASRFGANFQDLLANPQDMILLSRLSKAKQNPGNDKNPNDDVEMPNNEDGDDDDDPENMIFKYMEDKGALKIFAQQDLNNCVKKYANKIDLTALDSMIRITVQEYIRTLRNLPEYSDDRMLEAIGQMRDAGTSSLQMSITPTPNRDAA</sequence>
<evidence type="ECO:0000313" key="21">
    <source>
        <dbReference type="Proteomes" id="UP000019763"/>
    </source>
</evidence>
<proteinExistence type="inferred from homology"/>
<evidence type="ECO:0000313" key="20">
    <source>
        <dbReference type="EMBL" id="EZG43837.1"/>
    </source>
</evidence>
<evidence type="ECO:0000256" key="8">
    <source>
        <dbReference type="ARBA" id="ARBA00022759"/>
    </source>
</evidence>
<feature type="active site" description="Proton donor" evidence="17">
    <location>
        <position position="133"/>
    </location>
</feature>
<dbReference type="GO" id="GO:0000724">
    <property type="term" value="P:double-strand break repair via homologous recombination"/>
    <property type="evidence" value="ECO:0007669"/>
    <property type="project" value="TreeGrafter"/>
</dbReference>
<reference evidence="20" key="1">
    <citation type="submission" date="2013-12" db="EMBL/GenBank/DDBJ databases">
        <authorList>
            <person name="Omoto C.K."/>
            <person name="Sibley D."/>
            <person name="Venepally P."/>
            <person name="Hadjithomas M."/>
            <person name="Karamycheva S."/>
            <person name="Brunk B."/>
            <person name="Roos D."/>
            <person name="Caler E."/>
            <person name="Lorenzi H."/>
        </authorList>
    </citation>
    <scope>NUCLEOTIDE SEQUENCE</scope>
</reference>
<feature type="region of interest" description="Disordered" evidence="18">
    <location>
        <begin position="450"/>
        <end position="479"/>
    </location>
</feature>
<keyword evidence="13 16" id="KW-0464">Manganese</keyword>
<dbReference type="InterPro" id="IPR029052">
    <property type="entry name" value="Metallo-depent_PP-like"/>
</dbReference>
<dbReference type="CDD" id="cd00840">
    <property type="entry name" value="MPP_Mre11_N"/>
    <property type="match status" value="1"/>
</dbReference>
<dbReference type="Pfam" id="PF00149">
    <property type="entry name" value="Metallophos"/>
    <property type="match status" value="1"/>
</dbReference>
<evidence type="ECO:0000256" key="14">
    <source>
        <dbReference type="ARBA" id="ARBA00023242"/>
    </source>
</evidence>
<comment type="similarity">
    <text evidence="4 16">Belongs to the MRE11/RAD32 family.</text>
</comment>
<dbReference type="SMART" id="SM01347">
    <property type="entry name" value="Mre11_DNA_bind"/>
    <property type="match status" value="1"/>
</dbReference>
<comment type="subcellular location">
    <subcellularLocation>
        <location evidence="3">Chromosome</location>
    </subcellularLocation>
    <subcellularLocation>
        <location evidence="2 16">Nucleus</location>
    </subcellularLocation>
</comment>
<dbReference type="InterPro" id="IPR003701">
    <property type="entry name" value="Mre11"/>
</dbReference>
<evidence type="ECO:0000256" key="2">
    <source>
        <dbReference type="ARBA" id="ARBA00004123"/>
    </source>
</evidence>
<dbReference type="PIRSF" id="PIRSF000882">
    <property type="entry name" value="DSB_repair_MRE11"/>
    <property type="match status" value="1"/>
</dbReference>
<keyword evidence="14 16" id="KW-0539">Nucleus</keyword>
<dbReference type="GO" id="GO:0006303">
    <property type="term" value="P:double-strand break repair via nonhomologous end joining"/>
    <property type="evidence" value="ECO:0007669"/>
    <property type="project" value="TreeGrafter"/>
</dbReference>
<dbReference type="eggNOG" id="KOG2310">
    <property type="taxonomic scope" value="Eukaryota"/>
</dbReference>
<keyword evidence="9 16" id="KW-0227">DNA damage</keyword>
<dbReference type="OMA" id="RRYCMND"/>
<evidence type="ECO:0000256" key="16">
    <source>
        <dbReference type="PIRNR" id="PIRNR000882"/>
    </source>
</evidence>
<dbReference type="PANTHER" id="PTHR10139:SF1">
    <property type="entry name" value="DOUBLE-STRAND BREAK REPAIR PROTEIN MRE11"/>
    <property type="match status" value="1"/>
</dbReference>
<dbReference type="GO" id="GO:0007095">
    <property type="term" value="P:mitotic G2 DNA damage checkpoint signaling"/>
    <property type="evidence" value="ECO:0007669"/>
    <property type="project" value="TreeGrafter"/>
</dbReference>
<comment type="cofactor">
    <cofactor evidence="1 16">
        <name>Mn(2+)</name>
        <dbReference type="ChEBI" id="CHEBI:29035"/>
    </cofactor>
</comment>
<dbReference type="SUPFAM" id="SSF56300">
    <property type="entry name" value="Metallo-dependent phosphatases"/>
    <property type="match status" value="1"/>
</dbReference>
<evidence type="ECO:0000256" key="1">
    <source>
        <dbReference type="ARBA" id="ARBA00001936"/>
    </source>
</evidence>
<dbReference type="Proteomes" id="UP000019763">
    <property type="component" value="Unassembled WGS sequence"/>
</dbReference>
<comment type="function">
    <text evidence="16">Core component of the MRN complex, which plays a central role in double-strand break (DSB) repair, DNA recombination, maintenance of telomere integrity and meiosis. The MRN complex is involved in the repair of DNA double-strand breaks (DSBs) via homologous recombination (HR), an error-free mechanism which primarily occurs during S and G2 phases. The complex (1) mediates the end resection of damaged DNA, which generates proper single-stranded DNA, a key initial steps in HR, and is (2) required for the recruitment of other repair factors and efficient activation of ATM and ATR upon DNA damage. Within the MRN complex, MRE11 possesses both single-strand endonuclease activity and double-strand-specific 3'-5' exonuclease activity. MRE11 first endonucleolytically cleaves the 5' strand at DNA DSB ends to prevent non-homologous end joining (NHEJ) and licence HR. It then generates a single-stranded DNA gap via 3' to 5' exonucleolytic degradation, which is required for single-strand invasion and recombination.</text>
</comment>
<dbReference type="GO" id="GO:0008296">
    <property type="term" value="F:3'-5'-DNA exonuclease activity"/>
    <property type="evidence" value="ECO:0007669"/>
    <property type="project" value="InterPro"/>
</dbReference>
<evidence type="ECO:0000256" key="13">
    <source>
        <dbReference type="ARBA" id="ARBA00023211"/>
    </source>
</evidence>
<protein>
    <recommendedName>
        <fullName evidence="16">Double-strand break repair protein</fullName>
    </recommendedName>
</protein>
<comment type="caution">
    <text evidence="20">The sequence shown here is derived from an EMBL/GenBank/DDBJ whole genome shotgun (WGS) entry which is preliminary data.</text>
</comment>
<evidence type="ECO:0000256" key="4">
    <source>
        <dbReference type="ARBA" id="ARBA00009028"/>
    </source>
</evidence>
<dbReference type="GO" id="GO:0035861">
    <property type="term" value="C:site of double-strand break"/>
    <property type="evidence" value="ECO:0007669"/>
    <property type="project" value="TreeGrafter"/>
</dbReference>
<dbReference type="OrthoDB" id="30417at2759"/>
<dbReference type="InterPro" id="IPR041796">
    <property type="entry name" value="Mre11_N"/>
</dbReference>
<dbReference type="GO" id="GO:0042138">
    <property type="term" value="P:meiotic DNA double-strand break formation"/>
    <property type="evidence" value="ECO:0007669"/>
    <property type="project" value="TreeGrafter"/>
</dbReference>
<evidence type="ECO:0000256" key="10">
    <source>
        <dbReference type="ARBA" id="ARBA00022801"/>
    </source>
</evidence>
<dbReference type="VEuPathDB" id="CryptoDB:GNI_157620"/>
<keyword evidence="11 16" id="KW-0269">Exonuclease</keyword>
<dbReference type="Pfam" id="PF04152">
    <property type="entry name" value="Mre11_DNA_bind"/>
    <property type="match status" value="1"/>
</dbReference>
<dbReference type="GeneID" id="22915485"/>
<dbReference type="GO" id="GO:0030870">
    <property type="term" value="C:Mre11 complex"/>
    <property type="evidence" value="ECO:0007669"/>
    <property type="project" value="UniProtKB-UniRule"/>
</dbReference>
<dbReference type="Gene3D" id="3.30.110.110">
    <property type="entry name" value="Mre11, capping domain"/>
    <property type="match status" value="1"/>
</dbReference>
<dbReference type="Gene3D" id="3.60.21.10">
    <property type="match status" value="1"/>
</dbReference>
<dbReference type="EMBL" id="AFNH02001173">
    <property type="protein sequence ID" value="EZG43837.1"/>
    <property type="molecule type" value="Genomic_DNA"/>
</dbReference>
<name>A0A023AYT9_GRENI</name>
<keyword evidence="21" id="KW-1185">Reference proteome</keyword>
<dbReference type="RefSeq" id="XP_011132992.1">
    <property type="nucleotide sequence ID" value="XM_011134690.1"/>
</dbReference>
<evidence type="ECO:0000256" key="6">
    <source>
        <dbReference type="ARBA" id="ARBA00022722"/>
    </source>
</evidence>
<dbReference type="GO" id="GO:0030145">
    <property type="term" value="F:manganese ion binding"/>
    <property type="evidence" value="ECO:0007669"/>
    <property type="project" value="UniProtKB-UniRule"/>
</dbReference>